<dbReference type="Pfam" id="PF20695">
    <property type="entry name" value="UbiD_N"/>
    <property type="match status" value="1"/>
</dbReference>
<dbReference type="InterPro" id="IPR002830">
    <property type="entry name" value="UbiD"/>
</dbReference>
<dbReference type="RefSeq" id="WP_092238382.1">
    <property type="nucleotide sequence ID" value="NZ_FNLL01000020.1"/>
</dbReference>
<sequence>MKFSSLRQCVNFLEKQGELVTIRQPVDPNLEMAEITRQVFDANGPAILFANVMNTKFPAVSNLFGTWERTLKIFEPQLASVKALVDIKSDPGLAVRSLRKTSKALPALLHALPVKTSNPKVLENKCDIRDLPMIKCWPEDGGAFILLPQVFSKDPAKPSVFTSNLGMYRIQISGNDYDPGKEIGLHYQLHRGIGNHHQKALEKNQALRVSIFIGGPPAHTLAAVMPLPEGIPEIAFAGSLSGRNFRYANKDRHFISADADFCITGILVPAKTKKEGPFGDHLGYYSLAHDYPYLKVESVYHRPGAIFPFTVVGRPPQEDSNFGRLIHKITRSAIQDSIPGVTAVNAVDDAGVHPLLLVKAHERYVPYEKRMPRELLTHAARVMGTGQLSLAKYLLICAHEDNPDLDVTDEKAFFIHMLEHIDFESDLHFFTKTTMDTLDYSTRDINHGSKLVIAAAGEKKRTLGFDFPQFFSLPNEFFHPKIVAPGMVVLEGPAFKTYSQGKVQINQLKKHLQTQTGLESLPLFVVADDAGFAAKSFSNFLWVTFLRSNPSHDIYGVNEKTLFKHWGCTPPLIIDARIKPFHADPLVSDPKVAEKVKSMGKKGGPLFGII</sequence>
<dbReference type="AlphaFoldDB" id="A0A1H2K4A6"/>
<dbReference type="InterPro" id="IPR049381">
    <property type="entry name" value="UbiD-like_C"/>
</dbReference>
<protein>
    <submittedName>
        <fullName evidence="4">4-hydroxy-3-polyprenylbenzoate decarboxylase</fullName>
    </submittedName>
</protein>
<feature type="domain" description="3-octaprenyl-4-hydroxybenzoate carboxy-lyase-like N-terminal" evidence="2">
    <location>
        <begin position="11"/>
        <end position="86"/>
    </location>
</feature>
<dbReference type="PANTHER" id="PTHR30108">
    <property type="entry name" value="3-OCTAPRENYL-4-HYDROXYBENZOATE CARBOXY-LYASE-RELATED"/>
    <property type="match status" value="1"/>
</dbReference>
<dbReference type="Gene3D" id="3.40.1670.10">
    <property type="entry name" value="UbiD C-terminal domain-like"/>
    <property type="match status" value="1"/>
</dbReference>
<dbReference type="Pfam" id="PF01977">
    <property type="entry name" value="UbiD"/>
    <property type="match status" value="1"/>
</dbReference>
<evidence type="ECO:0000313" key="5">
    <source>
        <dbReference type="Proteomes" id="UP000199608"/>
    </source>
</evidence>
<dbReference type="Proteomes" id="UP000199608">
    <property type="component" value="Unassembled WGS sequence"/>
</dbReference>
<dbReference type="Pfam" id="PF20696">
    <property type="entry name" value="UbiD_C"/>
    <property type="match status" value="1"/>
</dbReference>
<dbReference type="GO" id="GO:0016831">
    <property type="term" value="F:carboxy-lyase activity"/>
    <property type="evidence" value="ECO:0007669"/>
    <property type="project" value="InterPro"/>
</dbReference>
<evidence type="ECO:0000313" key="4">
    <source>
        <dbReference type="EMBL" id="SDU63549.1"/>
    </source>
</evidence>
<reference evidence="5" key="1">
    <citation type="submission" date="2016-10" db="EMBL/GenBank/DDBJ databases">
        <authorList>
            <person name="Varghese N."/>
            <person name="Submissions S."/>
        </authorList>
    </citation>
    <scope>NUCLEOTIDE SEQUENCE [LARGE SCALE GENOMIC DNA]</scope>
    <source>
        <strain evidence="5">DSM 3384</strain>
    </source>
</reference>
<keyword evidence="5" id="KW-1185">Reference proteome</keyword>
<proteinExistence type="predicted"/>
<dbReference type="EMBL" id="FNLL01000020">
    <property type="protein sequence ID" value="SDU63549.1"/>
    <property type="molecule type" value="Genomic_DNA"/>
</dbReference>
<dbReference type="SUPFAM" id="SSF143968">
    <property type="entry name" value="UbiD C-terminal domain-like"/>
    <property type="match status" value="2"/>
</dbReference>
<evidence type="ECO:0000259" key="2">
    <source>
        <dbReference type="Pfam" id="PF20695"/>
    </source>
</evidence>
<dbReference type="PANTHER" id="PTHR30108:SF7">
    <property type="entry name" value="3-POLYPRENYL-4-HYDROXYBENZOATE DECARBOXYLASE"/>
    <property type="match status" value="1"/>
</dbReference>
<dbReference type="InterPro" id="IPR048304">
    <property type="entry name" value="UbiD_Rift_dom"/>
</dbReference>
<dbReference type="GO" id="GO:0005737">
    <property type="term" value="C:cytoplasm"/>
    <property type="evidence" value="ECO:0007669"/>
    <property type="project" value="TreeGrafter"/>
</dbReference>
<evidence type="ECO:0000259" key="1">
    <source>
        <dbReference type="Pfam" id="PF01977"/>
    </source>
</evidence>
<feature type="domain" description="3-octaprenyl-4-hydroxybenzoate carboxy-lyase-like C-terminal" evidence="3">
    <location>
        <begin position="321"/>
        <end position="455"/>
    </location>
</feature>
<dbReference type="NCBIfam" id="TIGR00148">
    <property type="entry name" value="UbiD family decarboxylase"/>
    <property type="match status" value="1"/>
</dbReference>
<feature type="domain" description="3-octaprenyl-4-hydroxybenzoate carboxy-lyase-like Rift-related" evidence="1">
    <location>
        <begin position="121"/>
        <end position="315"/>
    </location>
</feature>
<dbReference type="InterPro" id="IPR049383">
    <property type="entry name" value="UbiD-like_N"/>
</dbReference>
<accession>A0A1H2K4A6</accession>
<evidence type="ECO:0000259" key="3">
    <source>
        <dbReference type="Pfam" id="PF20696"/>
    </source>
</evidence>
<organism evidence="4 5">
    <name type="scientific">Desulfobacula phenolica</name>
    <dbReference type="NCBI Taxonomy" id="90732"/>
    <lineage>
        <taxon>Bacteria</taxon>
        <taxon>Pseudomonadati</taxon>
        <taxon>Thermodesulfobacteriota</taxon>
        <taxon>Desulfobacteria</taxon>
        <taxon>Desulfobacterales</taxon>
        <taxon>Desulfobacteraceae</taxon>
        <taxon>Desulfobacula</taxon>
    </lineage>
</organism>
<gene>
    <name evidence="4" type="ORF">SAMN04487931_12029</name>
</gene>
<dbReference type="SUPFAM" id="SSF50475">
    <property type="entry name" value="FMN-binding split barrel"/>
    <property type="match status" value="1"/>
</dbReference>
<name>A0A1H2K4A6_9BACT</name>